<organism evidence="9 10">
    <name type="scientific">Aeromonas schubertii</name>
    <dbReference type="NCBI Taxonomy" id="652"/>
    <lineage>
        <taxon>Bacteria</taxon>
        <taxon>Pseudomonadati</taxon>
        <taxon>Pseudomonadota</taxon>
        <taxon>Gammaproteobacteria</taxon>
        <taxon>Aeromonadales</taxon>
        <taxon>Aeromonadaceae</taxon>
        <taxon>Aeromonas</taxon>
    </lineage>
</organism>
<feature type="transmembrane region" description="Helical" evidence="8">
    <location>
        <begin position="321"/>
        <end position="338"/>
    </location>
</feature>
<name>A0A0S2SK00_9GAMM</name>
<evidence type="ECO:0000256" key="3">
    <source>
        <dbReference type="ARBA" id="ARBA00022448"/>
    </source>
</evidence>
<accession>A0A0S2SK00</accession>
<feature type="transmembrane region" description="Helical" evidence="8">
    <location>
        <begin position="234"/>
        <end position="252"/>
    </location>
</feature>
<feature type="transmembrane region" description="Helical" evidence="8">
    <location>
        <begin position="405"/>
        <end position="425"/>
    </location>
</feature>
<evidence type="ECO:0000256" key="6">
    <source>
        <dbReference type="ARBA" id="ARBA00022989"/>
    </source>
</evidence>
<dbReference type="PATRIC" id="fig|652.5.peg.548"/>
<keyword evidence="5 8" id="KW-0812">Transmembrane</keyword>
<keyword evidence="7 8" id="KW-0472">Membrane</keyword>
<evidence type="ECO:0000256" key="5">
    <source>
        <dbReference type="ARBA" id="ARBA00022692"/>
    </source>
</evidence>
<comment type="similarity">
    <text evidence="2">Belongs to the BCCT transporter (TC 2.A.15) family.</text>
</comment>
<feature type="transmembrane region" description="Helical" evidence="8">
    <location>
        <begin position="12"/>
        <end position="32"/>
    </location>
</feature>
<feature type="transmembrane region" description="Helical" evidence="8">
    <location>
        <begin position="350"/>
        <end position="369"/>
    </location>
</feature>
<dbReference type="NCBIfam" id="TIGR00842">
    <property type="entry name" value="bcct"/>
    <property type="match status" value="1"/>
</dbReference>
<dbReference type="KEGG" id="asr:WL1483_2602"/>
<protein>
    <submittedName>
        <fullName evidence="9">Betaine/carnitine/choline family transporter</fullName>
    </submittedName>
</protein>
<feature type="transmembrane region" description="Helical" evidence="8">
    <location>
        <begin position="479"/>
        <end position="500"/>
    </location>
</feature>
<dbReference type="Pfam" id="PF02028">
    <property type="entry name" value="BCCT"/>
    <property type="match status" value="1"/>
</dbReference>
<comment type="subcellular location">
    <subcellularLocation>
        <location evidence="1">Cell membrane</location>
        <topology evidence="1">Multi-pass membrane protein</topology>
    </subcellularLocation>
</comment>
<evidence type="ECO:0000256" key="7">
    <source>
        <dbReference type="ARBA" id="ARBA00023136"/>
    </source>
</evidence>
<reference evidence="9 10" key="2">
    <citation type="journal article" date="2016" name="Genome Announc.">
        <title>Complete Genome Sequence of the Highly Virulent Aeromonas schubertii Strain WL1483, Isolated from Diseased Snakehead Fish (Channa argus) in China.</title>
        <authorList>
            <person name="Liu L."/>
            <person name="Li N."/>
            <person name="Zhang D."/>
            <person name="Fu X."/>
            <person name="Shi C."/>
            <person name="Lin Q."/>
            <person name="Hao G."/>
        </authorList>
    </citation>
    <scope>NUCLEOTIDE SEQUENCE [LARGE SCALE GENOMIC DNA]</scope>
    <source>
        <strain evidence="9 10">WL1483</strain>
    </source>
</reference>
<dbReference type="Proteomes" id="UP000058114">
    <property type="component" value="Chromosome"/>
</dbReference>
<evidence type="ECO:0000256" key="4">
    <source>
        <dbReference type="ARBA" id="ARBA00022475"/>
    </source>
</evidence>
<evidence type="ECO:0000313" key="9">
    <source>
        <dbReference type="EMBL" id="ALP42021.1"/>
    </source>
</evidence>
<evidence type="ECO:0000256" key="1">
    <source>
        <dbReference type="ARBA" id="ARBA00004651"/>
    </source>
</evidence>
<dbReference type="AlphaFoldDB" id="A0A0S2SK00"/>
<dbReference type="RefSeq" id="WP_060583930.1">
    <property type="nucleotide sequence ID" value="NZ_CP013067.1"/>
</dbReference>
<keyword evidence="6 8" id="KW-1133">Transmembrane helix</keyword>
<feature type="transmembrane region" description="Helical" evidence="8">
    <location>
        <begin position="147"/>
        <end position="165"/>
    </location>
</feature>
<dbReference type="PANTHER" id="PTHR30047">
    <property type="entry name" value="HIGH-AFFINITY CHOLINE TRANSPORT PROTEIN-RELATED"/>
    <property type="match status" value="1"/>
</dbReference>
<dbReference type="PANTHER" id="PTHR30047:SF7">
    <property type="entry name" value="HIGH-AFFINITY CHOLINE TRANSPORT PROTEIN"/>
    <property type="match status" value="1"/>
</dbReference>
<proteinExistence type="inferred from homology"/>
<dbReference type="GO" id="GO:0022857">
    <property type="term" value="F:transmembrane transporter activity"/>
    <property type="evidence" value="ECO:0007669"/>
    <property type="project" value="InterPro"/>
</dbReference>
<dbReference type="InterPro" id="IPR000060">
    <property type="entry name" value="BCCT_transptr"/>
</dbReference>
<feature type="transmembrane region" description="Helical" evidence="8">
    <location>
        <begin position="452"/>
        <end position="473"/>
    </location>
</feature>
<sequence>MRATQGFFKGLNPTMAVTALTVVTLFLLFGVFDPDTAGAWFTGAKDTIIAGFKWYYILVVALFLFFAIYLMFSRFGSIKLGDDDQEPEFGYFSWFAMLFSAGMGIGLVFWSIAEPIYHLQANPFIKEGMTPEAAQVAMRLTFFHWGLHPWAIYVIVGLSLAFFSYRRKLPLAIRSVLYPLLKDRIYGFWGHAADVLAVFGTVFGVATSLGLGVAQMNTGLNQMLGLEVSQTNQLWLIGIISVIATLSAISGVGRGVKILSELNVWLSLFILVLFLALGSTTYLLNAYVQNIGDYLQNIVRLSFWTNTEANGTSAWQSAWTAFYWGWWIAWAPFVGMFIARISKGRTIREFVLGVLLVPSLLGMLWLTVFGGTALHLELFGQGGVAEAVNQDVTLALYKTIEMMNWGAMGLIAKGVLTLLICTYFITSSDSGTLVITTLLSIGDQEPPVLHRAVWGLGQGLVAAILLVSGGLAALQAASIIAALPFSVIMLAMCYSLMLGLKRESQRQREYHLGLQRHGGPVHLNLVDRIGPG</sequence>
<feature type="transmembrane region" description="Helical" evidence="8">
    <location>
        <begin position="264"/>
        <end position="284"/>
    </location>
</feature>
<feature type="transmembrane region" description="Helical" evidence="8">
    <location>
        <begin position="52"/>
        <end position="72"/>
    </location>
</feature>
<evidence type="ECO:0000256" key="2">
    <source>
        <dbReference type="ARBA" id="ARBA00005658"/>
    </source>
</evidence>
<keyword evidence="3" id="KW-0813">Transport</keyword>
<dbReference type="EMBL" id="CP013067">
    <property type="protein sequence ID" value="ALP42021.1"/>
    <property type="molecule type" value="Genomic_DNA"/>
</dbReference>
<evidence type="ECO:0000256" key="8">
    <source>
        <dbReference type="SAM" id="Phobius"/>
    </source>
</evidence>
<gene>
    <name evidence="9" type="primary">opuD</name>
    <name evidence="9" type="ORF">WL1483_2602</name>
</gene>
<dbReference type="GO" id="GO:0005886">
    <property type="term" value="C:plasma membrane"/>
    <property type="evidence" value="ECO:0007669"/>
    <property type="project" value="UniProtKB-SubCell"/>
</dbReference>
<evidence type="ECO:0000313" key="10">
    <source>
        <dbReference type="Proteomes" id="UP000058114"/>
    </source>
</evidence>
<feature type="transmembrane region" description="Helical" evidence="8">
    <location>
        <begin position="92"/>
        <end position="113"/>
    </location>
</feature>
<feature type="transmembrane region" description="Helical" evidence="8">
    <location>
        <begin position="186"/>
        <end position="214"/>
    </location>
</feature>
<reference evidence="10" key="1">
    <citation type="submission" date="2015-10" db="EMBL/GenBank/DDBJ databases">
        <title>Complete Genome Sequence of Aeromonas schubertii strain WL1483.</title>
        <authorList>
            <person name="Liu L."/>
        </authorList>
    </citation>
    <scope>NUCLEOTIDE SEQUENCE [LARGE SCALE GENOMIC DNA]</scope>
    <source>
        <strain evidence="10">WL1483</strain>
    </source>
</reference>
<keyword evidence="4" id="KW-1003">Cell membrane</keyword>